<organism evidence="1 2">
    <name type="scientific">Leptospira kmetyi</name>
    <dbReference type="NCBI Taxonomy" id="408139"/>
    <lineage>
        <taxon>Bacteria</taxon>
        <taxon>Pseudomonadati</taxon>
        <taxon>Spirochaetota</taxon>
        <taxon>Spirochaetia</taxon>
        <taxon>Leptospirales</taxon>
        <taxon>Leptospiraceae</taxon>
        <taxon>Leptospira</taxon>
    </lineage>
</organism>
<proteinExistence type="predicted"/>
<dbReference type="AlphaFoldDB" id="A0AAD0XNW5"/>
<name>A0AAD0XNW5_9LEPT</name>
<gene>
    <name evidence="1" type="ORF">EFP84_00445</name>
</gene>
<reference evidence="1 2" key="1">
    <citation type="submission" date="2018-11" db="EMBL/GenBank/DDBJ databases">
        <title>Complete genome sequence of Leptospira kmetyi isolate LS 001/16 from soil sample associated with a leptospirosis patient in Kelantan.</title>
        <authorList>
            <person name="Muhammad Yusoff F."/>
            <person name="Muhammad Yusoff S."/>
            <person name="Ahmad M.N."/>
            <person name="Yusof N.Y."/>
            <person name="Aziah I."/>
        </authorList>
    </citation>
    <scope>NUCLEOTIDE SEQUENCE [LARGE SCALE GENOMIC DNA]</scope>
    <source>
        <strain evidence="1 2">LS 001/16</strain>
    </source>
</reference>
<accession>A0AAD0XNW5</accession>
<dbReference type="KEGG" id="lkm:EFP84_00445"/>
<protein>
    <submittedName>
        <fullName evidence="1">Uncharacterized protein</fullName>
    </submittedName>
</protein>
<sequence>MKGFAWKWIAVVWIAFELLSCKPDDQKFNALTFYDNITNDGSLRLFNLLDEYPSLKAGFQSLQPEQFNLRLDSSMRKPARKDITGFLRVSSDMLLKPEARVRESLLKANVLIHRLKDAPSGAFEGILPWLERIRQYPGKVVRNLSPISQSALIYLYNTFNTADTETKYKELANALKDPDMIELFQDLETILHKSLVQNANARSGVESILKGMIDPTLSADRVLKNQMINLIAEIGNTFGQRAGFSDFKSSDTALKDLIVNLEKYYTPGGAVYNSGSISDYRDTNYPSDFSIVLTEVFRYLRPMLAKGGVYTKDPNVLLGKELSKNLFNLGFPTEVENVDFSLRELIRLDYLGRDRAYGGFEYKVSALEHLMFLLTLADSYGFRWENPSDNTIMSLEPNGSVNGGPMTNGVLTVGDSIYALGSAMTGNLGVKAFLNQSANDGAVYRNGDAASPTPFTMGINTPTLALLESPDPSVVPSANDPVFTKTIPFMMRMIVNVVLGGGGPYYNKNRKDSSGNVYTADGKPYMDSNGNDLIYKSSWATSDYRIKVSDTGSGTCTAGSLCRWVGPGGRESNASYTNNQFAQVASGTNASGTKGWSIPVWEISKTPSERALETDEEALYKNFQWLLSEKRMVAVIPLRASLGPGVPYKMAAFVTVIANGLKGLMGAKPQFQDGSACSSKQNGKWNLSGSLWKPGCASSTQPNFRVAGTPVLEENFSSLPGDSMFFLEAWDYGTSGNSPITFNSLGDSNVYNIFYPPTSQYGVLPPVFAFNFPVMERLSFLTADSVSPSQVNSHWEQRNKILPLIVSLAKTLSDQSDSSTNKNPFQLLTGLSAALTRPLLTQTADAENNSGGRTITILKTGLSNGNFRNRFAGPEEYLFRQSDPITEEPIRSPLSVLIEKERGFQDGLLNLVSKTKLLTNLVHMLAEMGRPSRQPGSDLFFAGLAAVGGEIKITSETPTAVQFNIQTYLEKLGNDLAVYPDSRPTNVYDPLWDDMGVVAVRIRDYLSRDSVYSLIPMLDFSMDLVLDVTPSSQEIVHLLNLLGSIFQNASGNRDFLVTTLLTSDTPALIQVSAPYGKCINGVLMGLSLTGEFFSYIETDMNTPYTIREIFDDLDRLTVSDMVQSRSGNRSLLYTAGVLMNLFADITEKGRKPFPDGTVFWDRFNKNEDSTTYWENLTSIFSR</sequence>
<evidence type="ECO:0000313" key="1">
    <source>
        <dbReference type="EMBL" id="AYV54116.1"/>
    </source>
</evidence>
<dbReference type="EMBL" id="CP033614">
    <property type="protein sequence ID" value="AYV54116.1"/>
    <property type="molecule type" value="Genomic_DNA"/>
</dbReference>
<evidence type="ECO:0000313" key="2">
    <source>
        <dbReference type="Proteomes" id="UP000276407"/>
    </source>
</evidence>
<dbReference type="RefSeq" id="WP_020986756.1">
    <property type="nucleotide sequence ID" value="NZ_CP033614.1"/>
</dbReference>
<dbReference type="Proteomes" id="UP000276407">
    <property type="component" value="Chromosome 1"/>
</dbReference>